<dbReference type="AlphaFoldDB" id="A0A0C1IF17"/>
<proteinExistence type="predicted"/>
<comment type="caution">
    <text evidence="1">The sequence shown here is derived from an EMBL/GenBank/DDBJ whole genome shotgun (WGS) entry which is preliminary data.</text>
</comment>
<name>A0A0C1IF17_9BACT</name>
<accession>A0A0C1IF17</accession>
<dbReference type="STRING" id="1349421.OI18_21135"/>
<protein>
    <submittedName>
        <fullName evidence="1">Uncharacterized protein</fullName>
    </submittedName>
</protein>
<sequence>MFVFVTQAQETTRLDRLIAFPDKLNRSLQEQQQKVQVGLDRQTERYFQKLLRQEKRIKRKLGKSDSSLAASINLGSDSLYQSYLQLARDPGQTIISGSNVYSGRMDSMATALKFMQQQQLLKGLNADQYKQLVGQYGKLNGQLTQTEQLRQLVQQRKALLKEKLQGLPVGRAFTRYKKQAIYYQQQLNEYKAALENPAIMERKALEVLSKVPAFRKYFDRFSQLGSMFRLPGQLDDQDPATLIAGLQTRQSVLADLTNRLGGSVNTQQAVASGLQQGQSQLSSLKEQLNRVLQNGESTDLPGFTPNQQKTKKFIQRIEVGTNHQSTRANGYFPTTSDLGLSLGYKLNNKSVIGVGASYKVGWGESIRKVRITHEGMGIRTFIDMKLKGSFWVSGGGEWNYRTRFESLTILKTFNQWQQSALLGVQKRYRVSKARGTASLLYDFLWQQQIPRTQPLLFRIGYQFK</sequence>
<keyword evidence="2" id="KW-1185">Reference proteome</keyword>
<dbReference type="EMBL" id="JSVC01000028">
    <property type="protein sequence ID" value="KIC92760.1"/>
    <property type="molecule type" value="Genomic_DNA"/>
</dbReference>
<reference evidence="1 2" key="1">
    <citation type="submission" date="2014-11" db="EMBL/GenBank/DDBJ databases">
        <title>Genome sequence of Flavihumibacter solisilvae 3-3.</title>
        <authorList>
            <person name="Zhou G."/>
            <person name="Li M."/>
            <person name="Wang G."/>
        </authorList>
    </citation>
    <scope>NUCLEOTIDE SEQUENCE [LARGE SCALE GENOMIC DNA]</scope>
    <source>
        <strain evidence="1 2">3-3</strain>
    </source>
</reference>
<evidence type="ECO:0000313" key="1">
    <source>
        <dbReference type="EMBL" id="KIC92760.1"/>
    </source>
</evidence>
<evidence type="ECO:0000313" key="2">
    <source>
        <dbReference type="Proteomes" id="UP000031408"/>
    </source>
</evidence>
<gene>
    <name evidence="1" type="ORF">OI18_21135</name>
</gene>
<dbReference type="Proteomes" id="UP000031408">
    <property type="component" value="Unassembled WGS sequence"/>
</dbReference>
<organism evidence="1 2">
    <name type="scientific">Flavihumibacter solisilvae</name>
    <dbReference type="NCBI Taxonomy" id="1349421"/>
    <lineage>
        <taxon>Bacteria</taxon>
        <taxon>Pseudomonadati</taxon>
        <taxon>Bacteroidota</taxon>
        <taxon>Chitinophagia</taxon>
        <taxon>Chitinophagales</taxon>
        <taxon>Chitinophagaceae</taxon>
        <taxon>Flavihumibacter</taxon>
    </lineage>
</organism>